<dbReference type="Pfam" id="PF13340">
    <property type="entry name" value="DUF4096"/>
    <property type="match status" value="1"/>
</dbReference>
<proteinExistence type="predicted"/>
<dbReference type="Proteomes" id="UP000231259">
    <property type="component" value="Unassembled WGS sequence"/>
</dbReference>
<protein>
    <recommendedName>
        <fullName evidence="1">Insertion element IS402-like domain-containing protein</fullName>
    </recommendedName>
</protein>
<name>A0A2G8QYB1_9RHOB</name>
<organism evidence="2 3">
    <name type="scientific">Puniceibacterium antarcticum</name>
    <dbReference type="NCBI Taxonomy" id="1206336"/>
    <lineage>
        <taxon>Bacteria</taxon>
        <taxon>Pseudomonadati</taxon>
        <taxon>Pseudomonadota</taxon>
        <taxon>Alphaproteobacteria</taxon>
        <taxon>Rhodobacterales</taxon>
        <taxon>Paracoccaceae</taxon>
        <taxon>Puniceibacterium</taxon>
    </lineage>
</organism>
<evidence type="ECO:0000313" key="2">
    <source>
        <dbReference type="EMBL" id="PIL14286.1"/>
    </source>
</evidence>
<gene>
    <name evidence="2" type="ORF">P775_26645</name>
</gene>
<sequence>MTDAERAVIDAVLPARKTTGRPRTTGMRDVGDGILRIASTGCQWRMLHKADRGFRIGC</sequence>
<keyword evidence="3" id="KW-1185">Reference proteome</keyword>
<feature type="domain" description="Insertion element IS402-like" evidence="1">
    <location>
        <begin position="1"/>
        <end position="49"/>
    </location>
</feature>
<evidence type="ECO:0000259" key="1">
    <source>
        <dbReference type="Pfam" id="PF13340"/>
    </source>
</evidence>
<dbReference type="AlphaFoldDB" id="A0A2G8QYB1"/>
<dbReference type="EMBL" id="AWWI01000181">
    <property type="protein sequence ID" value="PIL14286.1"/>
    <property type="molecule type" value="Genomic_DNA"/>
</dbReference>
<evidence type="ECO:0000313" key="3">
    <source>
        <dbReference type="Proteomes" id="UP000231259"/>
    </source>
</evidence>
<accession>A0A2G8QYB1</accession>
<dbReference type="InterPro" id="IPR025161">
    <property type="entry name" value="IS402-like_dom"/>
</dbReference>
<reference evidence="2 3" key="1">
    <citation type="submission" date="2013-09" db="EMBL/GenBank/DDBJ databases">
        <title>Genome sequencing of Phaeobacter antarcticus sp. nov. SM1211.</title>
        <authorList>
            <person name="Zhang X.-Y."/>
            <person name="Liu C."/>
            <person name="Chen X.-L."/>
            <person name="Xie B.-B."/>
            <person name="Qin Q.-L."/>
            <person name="Rong J.-C."/>
            <person name="Zhang Y.-Z."/>
        </authorList>
    </citation>
    <scope>NUCLEOTIDE SEQUENCE [LARGE SCALE GENOMIC DNA]</scope>
    <source>
        <strain evidence="2 3">SM1211</strain>
    </source>
</reference>
<comment type="caution">
    <text evidence="2">The sequence shown here is derived from an EMBL/GenBank/DDBJ whole genome shotgun (WGS) entry which is preliminary data.</text>
</comment>